<feature type="region of interest" description="Disordered" evidence="1">
    <location>
        <begin position="1"/>
        <end position="21"/>
    </location>
</feature>
<dbReference type="Proteomes" id="UP000005801">
    <property type="component" value="Unassembled WGS sequence"/>
</dbReference>
<keyword evidence="3" id="KW-1185">Reference proteome</keyword>
<proteinExistence type="predicted"/>
<comment type="caution">
    <text evidence="2">The sequence shown here is derived from an EMBL/GenBank/DDBJ whole genome shotgun (WGS) entry which is preliminary data.</text>
</comment>
<dbReference type="eggNOG" id="ENOG5030QAU">
    <property type="taxonomic scope" value="Bacteria"/>
</dbReference>
<gene>
    <name evidence="2" type="ORF">PPSIR1_26026</name>
</gene>
<sequence length="341" mass="38077">MPKREPADTADTADTVPLEREPNLSRRGALWRIFEVGVGVAGATLLTSGSTQQVAQARRMPPPVEPQRSLVSLELETPDGDSFPTFGHAGDRWAAGFEGERYNLRITNHTPKRVEIVVTVDGRDVISGRLGDYVKQRGYVLDPFDSLVVEGYRQSLDSVAAFRFSALGDSYTARMGTPVHAGVIGVAAFQEYELPHRRRKPLATVEGQPFPGEDAARPAPPSMIRGAGGRRKAEAKRSDAAASRGWAAPEDEAANELGTEYGESQFSPVEEVSFKRKRRKHPDQLLVLRYDSMDGLRARGVVEPPQPREPVRPWREPRWREPSRDFAPPPPPRRDRRWNEW</sequence>
<feature type="compositionally biased region" description="Basic and acidic residues" evidence="1">
    <location>
        <begin position="309"/>
        <end position="324"/>
    </location>
</feature>
<dbReference type="RefSeq" id="WP_006975540.1">
    <property type="nucleotide sequence ID" value="NZ_ABCS01000096.1"/>
</dbReference>
<dbReference type="EMBL" id="ABCS01000096">
    <property type="protein sequence ID" value="EDM75301.1"/>
    <property type="molecule type" value="Genomic_DNA"/>
</dbReference>
<name>A6GFQ0_9BACT</name>
<dbReference type="OrthoDB" id="5393649at2"/>
<accession>A6GFQ0</accession>
<organism evidence="2 3">
    <name type="scientific">Plesiocystis pacifica SIR-1</name>
    <dbReference type="NCBI Taxonomy" id="391625"/>
    <lineage>
        <taxon>Bacteria</taxon>
        <taxon>Pseudomonadati</taxon>
        <taxon>Myxococcota</taxon>
        <taxon>Polyangia</taxon>
        <taxon>Nannocystales</taxon>
        <taxon>Nannocystaceae</taxon>
        <taxon>Plesiocystis</taxon>
    </lineage>
</organism>
<feature type="region of interest" description="Disordered" evidence="1">
    <location>
        <begin position="294"/>
        <end position="341"/>
    </location>
</feature>
<evidence type="ECO:0000313" key="2">
    <source>
        <dbReference type="EMBL" id="EDM75301.1"/>
    </source>
</evidence>
<evidence type="ECO:0000313" key="3">
    <source>
        <dbReference type="Proteomes" id="UP000005801"/>
    </source>
</evidence>
<dbReference type="STRING" id="391625.PPSIR1_26026"/>
<evidence type="ECO:0000256" key="1">
    <source>
        <dbReference type="SAM" id="MobiDB-lite"/>
    </source>
</evidence>
<reference evidence="2 3" key="1">
    <citation type="submission" date="2007-06" db="EMBL/GenBank/DDBJ databases">
        <authorList>
            <person name="Shimkets L."/>
            <person name="Ferriera S."/>
            <person name="Johnson J."/>
            <person name="Kravitz S."/>
            <person name="Beeson K."/>
            <person name="Sutton G."/>
            <person name="Rogers Y.-H."/>
            <person name="Friedman R."/>
            <person name="Frazier M."/>
            <person name="Venter J.C."/>
        </authorList>
    </citation>
    <scope>NUCLEOTIDE SEQUENCE [LARGE SCALE GENOMIC DNA]</scope>
    <source>
        <strain evidence="2 3">SIR-1</strain>
    </source>
</reference>
<dbReference type="AlphaFoldDB" id="A6GFQ0"/>
<feature type="region of interest" description="Disordered" evidence="1">
    <location>
        <begin position="204"/>
        <end position="279"/>
    </location>
</feature>
<protein>
    <submittedName>
        <fullName evidence="2">Uncharacterized protein</fullName>
    </submittedName>
</protein>